<organism evidence="1">
    <name type="scientific">Arundo donax</name>
    <name type="common">Giant reed</name>
    <name type="synonym">Donax arundinaceus</name>
    <dbReference type="NCBI Taxonomy" id="35708"/>
    <lineage>
        <taxon>Eukaryota</taxon>
        <taxon>Viridiplantae</taxon>
        <taxon>Streptophyta</taxon>
        <taxon>Embryophyta</taxon>
        <taxon>Tracheophyta</taxon>
        <taxon>Spermatophyta</taxon>
        <taxon>Magnoliopsida</taxon>
        <taxon>Liliopsida</taxon>
        <taxon>Poales</taxon>
        <taxon>Poaceae</taxon>
        <taxon>PACMAD clade</taxon>
        <taxon>Arundinoideae</taxon>
        <taxon>Arundineae</taxon>
        <taxon>Arundo</taxon>
    </lineage>
</organism>
<dbReference type="EMBL" id="GBRH01221243">
    <property type="protein sequence ID" value="JAD76652.1"/>
    <property type="molecule type" value="Transcribed_RNA"/>
</dbReference>
<dbReference type="AlphaFoldDB" id="A0A0A9CYV6"/>
<protein>
    <submittedName>
        <fullName evidence="1">Uncharacterized protein</fullName>
    </submittedName>
</protein>
<accession>A0A0A9CYV6</accession>
<evidence type="ECO:0000313" key="1">
    <source>
        <dbReference type="EMBL" id="JAD76652.1"/>
    </source>
</evidence>
<sequence length="24" mass="2932">MSNEFVWSCNNIYDLVSWSNYWSS</sequence>
<proteinExistence type="predicted"/>
<name>A0A0A9CYV6_ARUDO</name>
<reference evidence="1" key="1">
    <citation type="submission" date="2014-09" db="EMBL/GenBank/DDBJ databases">
        <authorList>
            <person name="Magalhaes I.L.F."/>
            <person name="Oliveira U."/>
            <person name="Santos F.R."/>
            <person name="Vidigal T.H.D.A."/>
            <person name="Brescovit A.D."/>
            <person name="Santos A.J."/>
        </authorList>
    </citation>
    <scope>NUCLEOTIDE SEQUENCE</scope>
    <source>
        <tissue evidence="1">Shoot tissue taken approximately 20 cm above the soil surface</tissue>
    </source>
</reference>
<reference evidence="1" key="2">
    <citation type="journal article" date="2015" name="Data Brief">
        <title>Shoot transcriptome of the giant reed, Arundo donax.</title>
        <authorList>
            <person name="Barrero R.A."/>
            <person name="Guerrero F.D."/>
            <person name="Moolhuijzen P."/>
            <person name="Goolsby J.A."/>
            <person name="Tidwell J."/>
            <person name="Bellgard S.E."/>
            <person name="Bellgard M.I."/>
        </authorList>
    </citation>
    <scope>NUCLEOTIDE SEQUENCE</scope>
    <source>
        <tissue evidence="1">Shoot tissue taken approximately 20 cm above the soil surface</tissue>
    </source>
</reference>